<proteinExistence type="predicted"/>
<dbReference type="RefSeq" id="WP_317934727.1">
    <property type="nucleotide sequence ID" value="NZ_JAUBDH010000002.1"/>
</dbReference>
<feature type="domain" description="PPM-type phosphatase" evidence="1">
    <location>
        <begin position="2"/>
        <end position="245"/>
    </location>
</feature>
<comment type="caution">
    <text evidence="2">The sequence shown here is derived from an EMBL/GenBank/DDBJ whole genome shotgun (WGS) entry which is preliminary data.</text>
</comment>
<name>A0ABU4FYU8_9BACL</name>
<dbReference type="InterPro" id="IPR001932">
    <property type="entry name" value="PPM-type_phosphatase-like_dom"/>
</dbReference>
<protein>
    <submittedName>
        <fullName evidence="2">Stp1/IreP family PP2C-type Ser/Thr phosphatase</fullName>
    </submittedName>
</protein>
<dbReference type="EMBL" id="JAUBDH010000002">
    <property type="protein sequence ID" value="MDW0109277.1"/>
    <property type="molecule type" value="Genomic_DNA"/>
</dbReference>
<dbReference type="SMART" id="SM00331">
    <property type="entry name" value="PP2C_SIG"/>
    <property type="match status" value="1"/>
</dbReference>
<dbReference type="Gene3D" id="3.60.40.10">
    <property type="entry name" value="PPM-type phosphatase domain"/>
    <property type="match status" value="1"/>
</dbReference>
<gene>
    <name evidence="2" type="ORF">QT716_04320</name>
</gene>
<evidence type="ECO:0000259" key="1">
    <source>
        <dbReference type="PROSITE" id="PS51746"/>
    </source>
</evidence>
<organism evidence="2 3">
    <name type="scientific">Sporosarcina aquimarina</name>
    <dbReference type="NCBI Taxonomy" id="114975"/>
    <lineage>
        <taxon>Bacteria</taxon>
        <taxon>Bacillati</taxon>
        <taxon>Bacillota</taxon>
        <taxon>Bacilli</taxon>
        <taxon>Bacillales</taxon>
        <taxon>Caryophanaceae</taxon>
        <taxon>Sporosarcina</taxon>
    </lineage>
</organism>
<dbReference type="NCBIfam" id="NF033484">
    <property type="entry name" value="Stp1_PP2C_phos"/>
    <property type="match status" value="1"/>
</dbReference>
<keyword evidence="3" id="KW-1185">Reference proteome</keyword>
<dbReference type="PROSITE" id="PS51746">
    <property type="entry name" value="PPM_2"/>
    <property type="match status" value="1"/>
</dbReference>
<dbReference type="CDD" id="cd00143">
    <property type="entry name" value="PP2Cc"/>
    <property type="match status" value="1"/>
</dbReference>
<dbReference type="Pfam" id="PF13672">
    <property type="entry name" value="PP2C_2"/>
    <property type="match status" value="1"/>
</dbReference>
<dbReference type="SMART" id="SM00332">
    <property type="entry name" value="PP2Cc"/>
    <property type="match status" value="1"/>
</dbReference>
<dbReference type="InterPro" id="IPR015655">
    <property type="entry name" value="PP2C"/>
</dbReference>
<reference evidence="2 3" key="1">
    <citation type="submission" date="2023-06" db="EMBL/GenBank/DDBJ databases">
        <title>Sporosarcina sp. nov., isolated from Korean traditional fermented seafood 'Jeotgal'.</title>
        <authorList>
            <person name="Yang A.-I."/>
            <person name="Shin N.-R."/>
        </authorList>
    </citation>
    <scope>NUCLEOTIDE SEQUENCE [LARGE SCALE GENOMIC DNA]</scope>
    <source>
        <strain evidence="2 3">KCTC3840</strain>
    </source>
</reference>
<sequence>MCFSVRTDIGKKRTFNEDQAAVFVLDNGYILAVIADGMGGHKSGDVASSMAVRLMGEYFTGLKTEIPDSREQWNEWLSENVRNVNHLIYEKAQSSAEHEGMGTTLEAAVIAKGQCYIAHVGDSRVYLIDAENATQVTKDHSYVNALLASGEITEEEAEVHPQRNWIMRAVGSEKSIDPDFYHVPFKEDGNYLLLCTDGLSNKVDAETLHQMVNTDATLEEKVIQMIDLANDRGGEDNITAVLLSASKLGADVL</sequence>
<accession>A0ABU4FYU8</accession>
<evidence type="ECO:0000313" key="2">
    <source>
        <dbReference type="EMBL" id="MDW0109277.1"/>
    </source>
</evidence>
<dbReference type="SUPFAM" id="SSF81606">
    <property type="entry name" value="PP2C-like"/>
    <property type="match status" value="1"/>
</dbReference>
<dbReference type="Proteomes" id="UP001280629">
    <property type="component" value="Unassembled WGS sequence"/>
</dbReference>
<dbReference type="PANTHER" id="PTHR47992">
    <property type="entry name" value="PROTEIN PHOSPHATASE"/>
    <property type="match status" value="1"/>
</dbReference>
<evidence type="ECO:0000313" key="3">
    <source>
        <dbReference type="Proteomes" id="UP001280629"/>
    </source>
</evidence>
<dbReference type="InterPro" id="IPR036457">
    <property type="entry name" value="PPM-type-like_dom_sf"/>
</dbReference>